<evidence type="ECO:0000313" key="2">
    <source>
        <dbReference type="Proteomes" id="UP000235746"/>
    </source>
</evidence>
<dbReference type="RefSeq" id="WP_102578968.1">
    <property type="nucleotide sequence ID" value="NZ_MCYL01000047.1"/>
</dbReference>
<evidence type="ECO:0000313" key="1">
    <source>
        <dbReference type="EMBL" id="PML52687.1"/>
    </source>
</evidence>
<sequence length="298" mass="33849">MNTKQLENAVSEVTLFNQHLQLIQSVHTIPTPKVNWESIAMELAPTMPTVRFDHKVKAMEALDEYKPYWLDILLGNKSKFHTLTNNVELAAEKDIEQYKAEFVDWVQNYSYWAKGNQLSRGVLNNDSQAKLSALSEAQQNPMNATVVDTKLINHNFNTYKNGHLLEINIQVNKHNVIPKDKKVLCQGEVMLETLSLSESNALYREYVCSCILKCAQDSFNVLPETSVVINVEQISADNLNETILSCHIEKGLLEFLLIEDDKPSEILEFFVHIEDFNPHRGNGFSAIKTLFSPLPIAS</sequence>
<protein>
    <submittedName>
        <fullName evidence="1">Uncharacterized protein</fullName>
    </submittedName>
</protein>
<reference evidence="2" key="1">
    <citation type="submission" date="2016-07" db="EMBL/GenBank/DDBJ databases">
        <title>Nontailed viruses are major unrecognized killers of bacteria in the ocean.</title>
        <authorList>
            <person name="Kauffman K."/>
            <person name="Hussain F."/>
            <person name="Yang J."/>
            <person name="Arevalo P."/>
            <person name="Brown J."/>
            <person name="Cutler M."/>
            <person name="Kelly L."/>
            <person name="Polz M.F."/>
        </authorList>
    </citation>
    <scope>NUCLEOTIDE SEQUENCE [LARGE SCALE GENOMIC DNA]</scope>
    <source>
        <strain evidence="2">10N.261.51.B8</strain>
    </source>
</reference>
<comment type="caution">
    <text evidence="1">The sequence shown here is derived from an EMBL/GenBank/DDBJ whole genome shotgun (WGS) entry which is preliminary data.</text>
</comment>
<dbReference type="AlphaFoldDB" id="A0A2N7I8S8"/>
<organism evidence="1 2">
    <name type="scientific">Vibrio lentus</name>
    <dbReference type="NCBI Taxonomy" id="136468"/>
    <lineage>
        <taxon>Bacteria</taxon>
        <taxon>Pseudomonadati</taxon>
        <taxon>Pseudomonadota</taxon>
        <taxon>Gammaproteobacteria</taxon>
        <taxon>Vibrionales</taxon>
        <taxon>Vibrionaceae</taxon>
        <taxon>Vibrio</taxon>
    </lineage>
</organism>
<name>A0A2N7I8S8_9VIBR</name>
<gene>
    <name evidence="1" type="ORF">BCT74_13675</name>
</gene>
<dbReference type="Proteomes" id="UP000235746">
    <property type="component" value="Unassembled WGS sequence"/>
</dbReference>
<dbReference type="EMBL" id="MCYL01000047">
    <property type="protein sequence ID" value="PML52687.1"/>
    <property type="molecule type" value="Genomic_DNA"/>
</dbReference>
<accession>A0A2N7I8S8</accession>
<proteinExistence type="predicted"/>